<dbReference type="InterPro" id="IPR000595">
    <property type="entry name" value="cNMP-bd_dom"/>
</dbReference>
<comment type="caution">
    <text evidence="2">The sequence shown here is derived from an EMBL/GenBank/DDBJ whole genome shotgun (WGS) entry which is preliminary data.</text>
</comment>
<dbReference type="PANTHER" id="PTHR24567">
    <property type="entry name" value="CRP FAMILY TRANSCRIPTIONAL REGULATORY PROTEIN"/>
    <property type="match status" value="1"/>
</dbReference>
<dbReference type="Pfam" id="PF00027">
    <property type="entry name" value="cNMP_binding"/>
    <property type="match status" value="1"/>
</dbReference>
<evidence type="ECO:0000313" key="2">
    <source>
        <dbReference type="EMBL" id="MPM94793.1"/>
    </source>
</evidence>
<dbReference type="InterPro" id="IPR050397">
    <property type="entry name" value="Env_Response_Regulators"/>
</dbReference>
<protein>
    <submittedName>
        <fullName evidence="2">Regulatory protein YeiL</fullName>
    </submittedName>
</protein>
<dbReference type="InterPro" id="IPR036390">
    <property type="entry name" value="WH_DNA-bd_sf"/>
</dbReference>
<dbReference type="InterPro" id="IPR014710">
    <property type="entry name" value="RmlC-like_jellyroll"/>
</dbReference>
<dbReference type="GO" id="GO:0003700">
    <property type="term" value="F:DNA-binding transcription factor activity"/>
    <property type="evidence" value="ECO:0007669"/>
    <property type="project" value="TreeGrafter"/>
</dbReference>
<dbReference type="SUPFAM" id="SSF46785">
    <property type="entry name" value="Winged helix' DNA-binding domain"/>
    <property type="match status" value="1"/>
</dbReference>
<dbReference type="SUPFAM" id="SSF51206">
    <property type="entry name" value="cAMP-binding domain-like"/>
    <property type="match status" value="1"/>
</dbReference>
<name>A0A645E1U0_9ZZZZ</name>
<dbReference type="Gene3D" id="2.60.120.10">
    <property type="entry name" value="Jelly Rolls"/>
    <property type="match status" value="1"/>
</dbReference>
<dbReference type="PANTHER" id="PTHR24567:SF26">
    <property type="entry name" value="REGULATORY PROTEIN YEIL"/>
    <property type="match status" value="1"/>
</dbReference>
<sequence length="243" mass="28022">MAYDIFFNFFEDINMIILNDKIKLSYYISKFQINGIFTKNIEKYMELHYFKKGSHICVKGDRLDYFYFFVKGRAKVYISTPNGKSLLIRFYSPLQVIGDVEVTCNENADCNIQAIEDCLCVGVPLHIVHEISTYDPKFLSFVCKHLSSKLTSTSASTSLNVLYPLENRLASYLLALYPNDLTPEDKIVTDNFTQLSELLGSDYRHFLRVVDKLCSKNIIKKEKRSLVIVDRVALNNLAVDLYN</sequence>
<reference evidence="2" key="1">
    <citation type="submission" date="2019-08" db="EMBL/GenBank/DDBJ databases">
        <authorList>
            <person name="Kucharzyk K."/>
            <person name="Murdoch R.W."/>
            <person name="Higgins S."/>
            <person name="Loffler F."/>
        </authorList>
    </citation>
    <scope>NUCLEOTIDE SEQUENCE</scope>
</reference>
<dbReference type="GO" id="GO:0005829">
    <property type="term" value="C:cytosol"/>
    <property type="evidence" value="ECO:0007669"/>
    <property type="project" value="TreeGrafter"/>
</dbReference>
<dbReference type="GO" id="GO:0003677">
    <property type="term" value="F:DNA binding"/>
    <property type="evidence" value="ECO:0007669"/>
    <property type="project" value="UniProtKB-KW"/>
</dbReference>
<dbReference type="AlphaFoldDB" id="A0A645E1U0"/>
<proteinExistence type="predicted"/>
<gene>
    <name evidence="2" type="primary">yeiL_9</name>
    <name evidence="2" type="ORF">SDC9_141941</name>
</gene>
<dbReference type="InterPro" id="IPR018490">
    <property type="entry name" value="cNMP-bd_dom_sf"/>
</dbReference>
<dbReference type="SMART" id="SM00100">
    <property type="entry name" value="cNMP"/>
    <property type="match status" value="1"/>
</dbReference>
<dbReference type="CDD" id="cd00038">
    <property type="entry name" value="CAP_ED"/>
    <property type="match status" value="1"/>
</dbReference>
<dbReference type="EMBL" id="VSSQ01041380">
    <property type="protein sequence ID" value="MPM94793.1"/>
    <property type="molecule type" value="Genomic_DNA"/>
</dbReference>
<organism evidence="2">
    <name type="scientific">bioreactor metagenome</name>
    <dbReference type="NCBI Taxonomy" id="1076179"/>
    <lineage>
        <taxon>unclassified sequences</taxon>
        <taxon>metagenomes</taxon>
        <taxon>ecological metagenomes</taxon>
    </lineage>
</organism>
<dbReference type="PROSITE" id="PS50042">
    <property type="entry name" value="CNMP_BINDING_3"/>
    <property type="match status" value="1"/>
</dbReference>
<feature type="domain" description="Cyclic nucleotide-binding" evidence="1">
    <location>
        <begin position="45"/>
        <end position="123"/>
    </location>
</feature>
<accession>A0A645E1U0</accession>
<evidence type="ECO:0000259" key="1">
    <source>
        <dbReference type="PROSITE" id="PS50042"/>
    </source>
</evidence>